<proteinExistence type="predicted"/>
<evidence type="ECO:0000313" key="8">
    <source>
        <dbReference type="Proteomes" id="UP000051751"/>
    </source>
</evidence>
<dbReference type="AlphaFoldDB" id="A0A0R2FPZ4"/>
<organism evidence="6 7">
    <name type="scientific">Lactobacillus selangorensis</name>
    <dbReference type="NCBI Taxonomy" id="81857"/>
    <lineage>
        <taxon>Bacteria</taxon>
        <taxon>Bacillati</taxon>
        <taxon>Bacillota</taxon>
        <taxon>Bacilli</taxon>
        <taxon>Lactobacillales</taxon>
        <taxon>Lactobacillaceae</taxon>
        <taxon>Lactobacillus</taxon>
    </lineage>
</organism>
<dbReference type="Proteomes" id="UP000051751">
    <property type="component" value="Unassembled WGS sequence"/>
</dbReference>
<keyword evidence="2" id="KW-0812">Transmembrane</keyword>
<keyword evidence="3" id="KW-0732">Signal</keyword>
<dbReference type="InterPro" id="IPR007621">
    <property type="entry name" value="TPM_dom"/>
</dbReference>
<evidence type="ECO:0000313" key="5">
    <source>
        <dbReference type="EMBL" id="KRN27934.1"/>
    </source>
</evidence>
<name>A0A0R2FPZ4_9LACO</name>
<dbReference type="STRING" id="81857.IV38_GL001774"/>
<protein>
    <submittedName>
        <fullName evidence="6">Beta-propeller domain of methanol dehydrogenase</fullName>
    </submittedName>
</protein>
<accession>A0A0R2FPZ4</accession>
<dbReference type="EMBL" id="JQAZ01000006">
    <property type="protein sequence ID" value="KRN30595.1"/>
    <property type="molecule type" value="Genomic_DNA"/>
</dbReference>
<keyword evidence="7" id="KW-1185">Reference proteome</keyword>
<evidence type="ECO:0000259" key="4">
    <source>
        <dbReference type="Pfam" id="PF04536"/>
    </source>
</evidence>
<evidence type="ECO:0000256" key="2">
    <source>
        <dbReference type="SAM" id="Phobius"/>
    </source>
</evidence>
<evidence type="ECO:0000313" key="7">
    <source>
        <dbReference type="Proteomes" id="UP000051645"/>
    </source>
</evidence>
<gene>
    <name evidence="5" type="ORF">IV38_GL001774</name>
    <name evidence="6" type="ORF">IV40_GL001782</name>
</gene>
<evidence type="ECO:0000256" key="1">
    <source>
        <dbReference type="SAM" id="MobiDB-lite"/>
    </source>
</evidence>
<feature type="transmembrane region" description="Helical" evidence="2">
    <location>
        <begin position="208"/>
        <end position="228"/>
    </location>
</feature>
<keyword evidence="2" id="KW-1133">Transmembrane helix</keyword>
<comment type="caution">
    <text evidence="6">The sequence shown here is derived from an EMBL/GenBank/DDBJ whole genome shotgun (WGS) entry which is preliminary data.</text>
</comment>
<dbReference type="Gene3D" id="3.10.310.50">
    <property type="match status" value="1"/>
</dbReference>
<feature type="chain" id="PRO_5007428572" evidence="3">
    <location>
        <begin position="31"/>
        <end position="283"/>
    </location>
</feature>
<reference evidence="7 8" key="1">
    <citation type="journal article" date="2015" name="Genome Announc.">
        <title>Expanding the biotechnology potential of lactobacilli through comparative genomics of 213 strains and associated genera.</title>
        <authorList>
            <person name="Sun Z."/>
            <person name="Harris H.M."/>
            <person name="McCann A."/>
            <person name="Guo C."/>
            <person name="Argimon S."/>
            <person name="Zhang W."/>
            <person name="Yang X."/>
            <person name="Jeffery I.B."/>
            <person name="Cooney J.C."/>
            <person name="Kagawa T.F."/>
            <person name="Liu W."/>
            <person name="Song Y."/>
            <person name="Salvetti E."/>
            <person name="Wrobel A."/>
            <person name="Rasinkangas P."/>
            <person name="Parkhill J."/>
            <person name="Rea M.C."/>
            <person name="O'Sullivan O."/>
            <person name="Ritari J."/>
            <person name="Douillard F.P."/>
            <person name="Paul Ross R."/>
            <person name="Yang R."/>
            <person name="Briner A.E."/>
            <person name="Felis G.E."/>
            <person name="de Vos W.M."/>
            <person name="Barrangou R."/>
            <person name="Klaenhammer T.R."/>
            <person name="Caufield P.W."/>
            <person name="Cui Y."/>
            <person name="Zhang H."/>
            <person name="O'Toole P.W."/>
        </authorList>
    </citation>
    <scope>NUCLEOTIDE SEQUENCE [LARGE SCALE GENOMIC DNA]</scope>
    <source>
        <strain evidence="5 8">ATCC BAA-66</strain>
        <strain evidence="6 7">DSM 13344</strain>
    </source>
</reference>
<evidence type="ECO:0000313" key="6">
    <source>
        <dbReference type="EMBL" id="KRN30595.1"/>
    </source>
</evidence>
<keyword evidence="2" id="KW-0472">Membrane</keyword>
<feature type="domain" description="TPM" evidence="4">
    <location>
        <begin position="42"/>
        <end position="167"/>
    </location>
</feature>
<sequence>MIKMRRALRLMALSLVGLFLFFIGTGPVQAESLPARPTTNFYDQAGILSETTKQRISTKNEQYATTKQKPQVVVAVVKSTHGDTVDSYAPDLFQKWGIGQKSSDNGILILYAVNNGQRNVRIEVGYGLEDVIPDATAGKILALNQNLLKSSSTTKEDEGLRKTFNAVTTIIDKHYGYQDDGQRISQSDYQQITQKQTSASGGSLLDKIITIVVIVFIVVFFFGGGSGGSGNGRGGRRRIPWWLFMGGGGFGSGGGWSGGSGSSGGFGGWSGGGGSSGGGGASI</sequence>
<feature type="region of interest" description="Disordered" evidence="1">
    <location>
        <begin position="261"/>
        <end position="283"/>
    </location>
</feature>
<dbReference type="PANTHER" id="PTHR30373">
    <property type="entry name" value="UPF0603 PROTEIN YGCG"/>
    <property type="match status" value="1"/>
</dbReference>
<evidence type="ECO:0000256" key="3">
    <source>
        <dbReference type="SAM" id="SignalP"/>
    </source>
</evidence>
<feature type="signal peptide" evidence="3">
    <location>
        <begin position="1"/>
        <end position="30"/>
    </location>
</feature>
<dbReference type="PATRIC" id="fig|81857.3.peg.1791"/>
<dbReference type="Proteomes" id="UP000051645">
    <property type="component" value="Unassembled WGS sequence"/>
</dbReference>
<dbReference type="EMBL" id="JQAT01000005">
    <property type="protein sequence ID" value="KRN27934.1"/>
    <property type="molecule type" value="Genomic_DNA"/>
</dbReference>
<dbReference type="Pfam" id="PF04536">
    <property type="entry name" value="TPM_phosphatase"/>
    <property type="match status" value="1"/>
</dbReference>
<dbReference type="PANTHER" id="PTHR30373:SF2">
    <property type="entry name" value="UPF0603 PROTEIN YGCG"/>
    <property type="match status" value="1"/>
</dbReference>